<evidence type="ECO:0000259" key="1">
    <source>
        <dbReference type="PROSITE" id="PS51186"/>
    </source>
</evidence>
<reference evidence="2 3" key="1">
    <citation type="submission" date="2019-12" db="EMBL/GenBank/DDBJ databases">
        <title>Whole-genome analyses of novel actinobacteria.</title>
        <authorList>
            <person name="Sahin N."/>
            <person name="Saygin H."/>
        </authorList>
    </citation>
    <scope>NUCLEOTIDE SEQUENCE [LARGE SCALE GENOMIC DNA]</scope>
    <source>
        <strain evidence="2 3">KC615</strain>
    </source>
</reference>
<dbReference type="InterPro" id="IPR016181">
    <property type="entry name" value="Acyl_CoA_acyltransferase"/>
</dbReference>
<dbReference type="GO" id="GO:0016747">
    <property type="term" value="F:acyltransferase activity, transferring groups other than amino-acyl groups"/>
    <property type="evidence" value="ECO:0007669"/>
    <property type="project" value="InterPro"/>
</dbReference>
<dbReference type="PROSITE" id="PS51186">
    <property type="entry name" value="GNAT"/>
    <property type="match status" value="1"/>
</dbReference>
<sequence length="112" mass="13056">MSKKEGVLGDPGQDGEFEFFDKLIDKIYYRCYRDHRDSQFIAAVDNNWIGLSSITLDRDKKLADCELTVVKEEFRGNGIASTLKEKTIDYAKEQGIKKWLLVFMRRIIQCLQ</sequence>
<dbReference type="AlphaFoldDB" id="A0A6I4VTJ5"/>
<gene>
    <name evidence="2" type="ORF">GSM42_05365</name>
</gene>
<dbReference type="EMBL" id="WUUL01000003">
    <property type="protein sequence ID" value="MXQ53170.1"/>
    <property type="molecule type" value="Genomic_DNA"/>
</dbReference>
<dbReference type="RefSeq" id="WP_160800795.1">
    <property type="nucleotide sequence ID" value="NZ_WUUL01000003.1"/>
</dbReference>
<dbReference type="Proteomes" id="UP000430692">
    <property type="component" value="Unassembled WGS sequence"/>
</dbReference>
<organism evidence="2 3">
    <name type="scientific">Shimazuella alba</name>
    <dbReference type="NCBI Taxonomy" id="2690964"/>
    <lineage>
        <taxon>Bacteria</taxon>
        <taxon>Bacillati</taxon>
        <taxon>Bacillota</taxon>
        <taxon>Bacilli</taxon>
        <taxon>Bacillales</taxon>
        <taxon>Thermoactinomycetaceae</taxon>
        <taxon>Shimazuella</taxon>
    </lineage>
</organism>
<comment type="caution">
    <text evidence="2">The sequence shown here is derived from an EMBL/GenBank/DDBJ whole genome shotgun (WGS) entry which is preliminary data.</text>
</comment>
<dbReference type="Gene3D" id="3.40.630.30">
    <property type="match status" value="1"/>
</dbReference>
<evidence type="ECO:0000313" key="3">
    <source>
        <dbReference type="Proteomes" id="UP000430692"/>
    </source>
</evidence>
<keyword evidence="2" id="KW-0808">Transferase</keyword>
<dbReference type="InterPro" id="IPR000182">
    <property type="entry name" value="GNAT_dom"/>
</dbReference>
<keyword evidence="3" id="KW-1185">Reference proteome</keyword>
<dbReference type="CDD" id="cd04301">
    <property type="entry name" value="NAT_SF"/>
    <property type="match status" value="1"/>
</dbReference>
<protein>
    <submittedName>
        <fullName evidence="2">GNAT family N-acetyltransferase</fullName>
    </submittedName>
</protein>
<evidence type="ECO:0000313" key="2">
    <source>
        <dbReference type="EMBL" id="MXQ53170.1"/>
    </source>
</evidence>
<feature type="domain" description="N-acetyltransferase" evidence="1">
    <location>
        <begin position="1"/>
        <end position="112"/>
    </location>
</feature>
<accession>A0A6I4VTJ5</accession>
<proteinExistence type="predicted"/>
<dbReference type="SUPFAM" id="SSF55729">
    <property type="entry name" value="Acyl-CoA N-acyltransferases (Nat)"/>
    <property type="match status" value="1"/>
</dbReference>
<name>A0A6I4VTJ5_9BACL</name>
<dbReference type="Pfam" id="PF00583">
    <property type="entry name" value="Acetyltransf_1"/>
    <property type="match status" value="1"/>
</dbReference>